<comment type="cofactor">
    <cofactor evidence="1 4 5">
        <name>pyridoxal 5'-phosphate</name>
        <dbReference type="ChEBI" id="CHEBI:597326"/>
    </cofactor>
</comment>
<comment type="similarity">
    <text evidence="4">Belongs to the alanine racemase family.</text>
</comment>
<accession>A0A179B4H4</accession>
<comment type="caution">
    <text evidence="8">The sequence shown here is derived from an EMBL/GenBank/DDBJ whole genome shotgun (WGS) entry which is preliminary data.</text>
</comment>
<dbReference type="PANTHER" id="PTHR30511:SF0">
    <property type="entry name" value="ALANINE RACEMASE, CATABOLIC-RELATED"/>
    <property type="match status" value="1"/>
</dbReference>
<dbReference type="GO" id="GO:0009252">
    <property type="term" value="P:peptidoglycan biosynthetic process"/>
    <property type="evidence" value="ECO:0007669"/>
    <property type="project" value="TreeGrafter"/>
</dbReference>
<dbReference type="OrthoDB" id="9813814at2"/>
<protein>
    <recommendedName>
        <fullName evidence="4">Alanine racemase</fullName>
        <ecNumber evidence="4">5.1.1.1</ecNumber>
    </recommendedName>
</protein>
<evidence type="ECO:0000256" key="4">
    <source>
        <dbReference type="HAMAP-Rule" id="MF_01201"/>
    </source>
</evidence>
<evidence type="ECO:0000256" key="5">
    <source>
        <dbReference type="PIRSR" id="PIRSR600821-50"/>
    </source>
</evidence>
<feature type="binding site" evidence="4 6">
    <location>
        <position position="326"/>
    </location>
    <ligand>
        <name>substrate</name>
    </ligand>
</feature>
<feature type="domain" description="Alanine racemase C-terminal" evidence="7">
    <location>
        <begin position="257"/>
        <end position="381"/>
    </location>
</feature>
<dbReference type="Gene3D" id="3.20.20.10">
    <property type="entry name" value="Alanine racemase"/>
    <property type="match status" value="1"/>
</dbReference>
<feature type="binding site" evidence="4 6">
    <location>
        <position position="144"/>
    </location>
    <ligand>
        <name>substrate</name>
    </ligand>
</feature>
<dbReference type="GO" id="GO:0030632">
    <property type="term" value="P:D-alanine biosynthetic process"/>
    <property type="evidence" value="ECO:0007669"/>
    <property type="project" value="UniProtKB-UniRule"/>
</dbReference>
<dbReference type="InterPro" id="IPR011079">
    <property type="entry name" value="Ala_racemase_C"/>
</dbReference>
<comment type="function">
    <text evidence="4">Catalyzes the interconversion of L-alanine and D-alanine. May also act on other amino acids.</text>
</comment>
<dbReference type="Pfam" id="PF00842">
    <property type="entry name" value="Ala_racemase_C"/>
    <property type="match status" value="1"/>
</dbReference>
<dbReference type="RefSeq" id="WP_064231317.1">
    <property type="nucleotide sequence ID" value="NZ_LVZK01000001.1"/>
</dbReference>
<sequence length="382" mass="40001">MRTHSAGGIVISYYPAEARIDLSAIRSNLSSVREAAGEAAVLAVVKADAYGHGRAEVARALAPAADYLGAAQLGEALALREEVGPGPRILTWIFAPGAPLAQALRADVELSAGAFWAIDEIARAARETGTTAKVHLKVDTGMARGGFNLADVAEASRRLRALQADGLLAVVGLWSHLARADEPESGATERQIERFEQARAAARSEGIEPEILHLAASGGALWHPAARYDMVRPGIVLYGLSPNPEVATARELGLTPAMELSASLILERGVPAQTPISYGHTEKTEAPTRLGVVPLGYGDGIPRAASGVGPVSVGGVRTRIRGRVCMDQFVVDVPEAATAGDTAFLFGAGDLPSADEWAQACGTIGYEIVTRLGARVPRRYHG</sequence>
<dbReference type="InterPro" id="IPR000821">
    <property type="entry name" value="Ala_racemase"/>
</dbReference>
<proteinExistence type="inferred from homology"/>
<dbReference type="InterPro" id="IPR001608">
    <property type="entry name" value="Ala_racemase_N"/>
</dbReference>
<dbReference type="FunFam" id="3.20.20.10:FF:000002">
    <property type="entry name" value="Alanine racemase"/>
    <property type="match status" value="1"/>
</dbReference>
<gene>
    <name evidence="8" type="ORF">A4H34_05460</name>
</gene>
<dbReference type="PANTHER" id="PTHR30511">
    <property type="entry name" value="ALANINE RACEMASE"/>
    <property type="match status" value="1"/>
</dbReference>
<comment type="pathway">
    <text evidence="4">Amino-acid biosynthesis; D-alanine biosynthesis; D-alanine from L-alanine: step 1/1.</text>
</comment>
<evidence type="ECO:0000256" key="6">
    <source>
        <dbReference type="PIRSR" id="PIRSR600821-52"/>
    </source>
</evidence>
<feature type="active site" description="Proton acceptor; specific for D-alanine" evidence="4">
    <location>
        <position position="46"/>
    </location>
</feature>
<evidence type="ECO:0000259" key="7">
    <source>
        <dbReference type="SMART" id="SM01005"/>
    </source>
</evidence>
<evidence type="ECO:0000256" key="3">
    <source>
        <dbReference type="ARBA" id="ARBA00023235"/>
    </source>
</evidence>
<dbReference type="PRINTS" id="PR00992">
    <property type="entry name" value="ALARACEMASE"/>
</dbReference>
<dbReference type="AlphaFoldDB" id="A0A179B4H4"/>
<dbReference type="Proteomes" id="UP000078368">
    <property type="component" value="Unassembled WGS sequence"/>
</dbReference>
<comment type="catalytic activity">
    <reaction evidence="4">
        <text>L-alanine = D-alanine</text>
        <dbReference type="Rhea" id="RHEA:20249"/>
        <dbReference type="ChEBI" id="CHEBI:57416"/>
        <dbReference type="ChEBI" id="CHEBI:57972"/>
        <dbReference type="EC" id="5.1.1.1"/>
    </reaction>
</comment>
<dbReference type="PROSITE" id="PS00395">
    <property type="entry name" value="ALANINE_RACEMASE"/>
    <property type="match status" value="1"/>
</dbReference>
<keyword evidence="2 4" id="KW-0663">Pyridoxal phosphate</keyword>
<dbReference type="GO" id="GO:0008784">
    <property type="term" value="F:alanine racemase activity"/>
    <property type="evidence" value="ECO:0007669"/>
    <property type="project" value="UniProtKB-UniRule"/>
</dbReference>
<dbReference type="InterPro" id="IPR020622">
    <property type="entry name" value="Ala_racemase_pyridoxalP-BS"/>
</dbReference>
<dbReference type="SUPFAM" id="SSF51419">
    <property type="entry name" value="PLP-binding barrel"/>
    <property type="match status" value="1"/>
</dbReference>
<dbReference type="EMBL" id="LVZK01000001">
    <property type="protein sequence ID" value="OAP86577.1"/>
    <property type="molecule type" value="Genomic_DNA"/>
</dbReference>
<dbReference type="NCBIfam" id="TIGR00492">
    <property type="entry name" value="alr"/>
    <property type="match status" value="1"/>
</dbReference>
<dbReference type="Pfam" id="PF01168">
    <property type="entry name" value="Ala_racemase_N"/>
    <property type="match status" value="1"/>
</dbReference>
<dbReference type="EC" id="5.1.1.1" evidence="4"/>
<evidence type="ECO:0000256" key="2">
    <source>
        <dbReference type="ARBA" id="ARBA00022898"/>
    </source>
</evidence>
<dbReference type="InterPro" id="IPR009006">
    <property type="entry name" value="Ala_racemase/Decarboxylase_C"/>
</dbReference>
<reference evidence="8 9" key="1">
    <citation type="submission" date="2016-04" db="EMBL/GenBank/DDBJ databases">
        <title>Peptidophaga gingivicola gen. nov., sp. nov., isolated from human subgingival plaque.</title>
        <authorList>
            <person name="Beall C.J."/>
            <person name="Mokrzan E.M."/>
            <person name="Griffen A.L."/>
            <person name="Leys E.J."/>
        </authorList>
    </citation>
    <scope>NUCLEOTIDE SEQUENCE [LARGE SCALE GENOMIC DNA]</scope>
    <source>
        <strain evidence="8 9">BA112</strain>
    </source>
</reference>
<dbReference type="InterPro" id="IPR029066">
    <property type="entry name" value="PLP-binding_barrel"/>
</dbReference>
<dbReference type="HAMAP" id="MF_01201">
    <property type="entry name" value="Ala_racemase"/>
    <property type="match status" value="1"/>
</dbReference>
<evidence type="ECO:0000313" key="9">
    <source>
        <dbReference type="Proteomes" id="UP000078368"/>
    </source>
</evidence>
<dbReference type="SMART" id="SM01005">
    <property type="entry name" value="Ala_racemase_C"/>
    <property type="match status" value="1"/>
</dbReference>
<dbReference type="STRING" id="1823756.A4H34_05460"/>
<dbReference type="GO" id="GO:0030170">
    <property type="term" value="F:pyridoxal phosphate binding"/>
    <property type="evidence" value="ECO:0007669"/>
    <property type="project" value="UniProtKB-UniRule"/>
</dbReference>
<dbReference type="Gene3D" id="2.40.37.10">
    <property type="entry name" value="Lyase, Ornithine Decarboxylase, Chain A, domain 1"/>
    <property type="match status" value="1"/>
</dbReference>
<dbReference type="UniPathway" id="UPA00042">
    <property type="reaction ID" value="UER00497"/>
</dbReference>
<feature type="modified residue" description="N6-(pyridoxal phosphate)lysine" evidence="4 5">
    <location>
        <position position="46"/>
    </location>
</feature>
<name>A0A179B4H4_9ACTO</name>
<evidence type="ECO:0000256" key="1">
    <source>
        <dbReference type="ARBA" id="ARBA00001933"/>
    </source>
</evidence>
<keyword evidence="9" id="KW-1185">Reference proteome</keyword>
<feature type="active site" description="Proton acceptor; specific for L-alanine" evidence="4">
    <location>
        <position position="278"/>
    </location>
</feature>
<evidence type="ECO:0000313" key="8">
    <source>
        <dbReference type="EMBL" id="OAP86577.1"/>
    </source>
</evidence>
<dbReference type="GO" id="GO:0005829">
    <property type="term" value="C:cytosol"/>
    <property type="evidence" value="ECO:0007669"/>
    <property type="project" value="TreeGrafter"/>
</dbReference>
<organism evidence="8 9">
    <name type="scientific">Peptidiphaga gingivicola</name>
    <dbReference type="NCBI Taxonomy" id="2741497"/>
    <lineage>
        <taxon>Bacteria</taxon>
        <taxon>Bacillati</taxon>
        <taxon>Actinomycetota</taxon>
        <taxon>Actinomycetes</taxon>
        <taxon>Actinomycetales</taxon>
        <taxon>Actinomycetaceae</taxon>
        <taxon>Peptidiphaga</taxon>
    </lineage>
</organism>
<keyword evidence="3 4" id="KW-0413">Isomerase</keyword>
<dbReference type="CDD" id="cd00430">
    <property type="entry name" value="PLPDE_III_AR"/>
    <property type="match status" value="1"/>
</dbReference>
<dbReference type="SUPFAM" id="SSF50621">
    <property type="entry name" value="Alanine racemase C-terminal domain-like"/>
    <property type="match status" value="1"/>
</dbReference>